<proteinExistence type="predicted"/>
<evidence type="ECO:0000313" key="2">
    <source>
        <dbReference type="Proteomes" id="UP000092445"/>
    </source>
</evidence>
<keyword evidence="2" id="KW-1185">Reference proteome</keyword>
<dbReference type="EnsemblMetazoa" id="GPAI037699-RA">
    <property type="protein sequence ID" value="GPAI037699-PA"/>
    <property type="gene ID" value="GPAI037699"/>
</dbReference>
<sequence length="116" mass="13270">MYIRRIQPGRRANEQASPVSQPFNTIALHCSALQQLRNTVRIADMARKSSHMSSARVRKARNLHDTENNISGFYQSFFPAQHHSATFRDISNICGYCGCFVCTINFYAYRSHPDDV</sequence>
<name>A0A1B0A8I1_GLOPL</name>
<reference evidence="1" key="2">
    <citation type="submission" date="2020-05" db="UniProtKB">
        <authorList>
            <consortium name="EnsemblMetazoa"/>
        </authorList>
    </citation>
    <scope>IDENTIFICATION</scope>
    <source>
        <strain evidence="1">IAEA</strain>
    </source>
</reference>
<dbReference type="VEuPathDB" id="VectorBase:GPAI037699"/>
<evidence type="ECO:0000313" key="1">
    <source>
        <dbReference type="EnsemblMetazoa" id="GPAI037699-PA"/>
    </source>
</evidence>
<dbReference type="AlphaFoldDB" id="A0A1B0A8I1"/>
<protein>
    <submittedName>
        <fullName evidence="1">Uncharacterized protein</fullName>
    </submittedName>
</protein>
<accession>A0A1B0A8I1</accession>
<organism evidence="1 2">
    <name type="scientific">Glossina pallidipes</name>
    <name type="common">Tsetse fly</name>
    <dbReference type="NCBI Taxonomy" id="7398"/>
    <lineage>
        <taxon>Eukaryota</taxon>
        <taxon>Metazoa</taxon>
        <taxon>Ecdysozoa</taxon>
        <taxon>Arthropoda</taxon>
        <taxon>Hexapoda</taxon>
        <taxon>Insecta</taxon>
        <taxon>Pterygota</taxon>
        <taxon>Neoptera</taxon>
        <taxon>Endopterygota</taxon>
        <taxon>Diptera</taxon>
        <taxon>Brachycera</taxon>
        <taxon>Muscomorpha</taxon>
        <taxon>Hippoboscoidea</taxon>
        <taxon>Glossinidae</taxon>
        <taxon>Glossina</taxon>
    </lineage>
</organism>
<dbReference type="Proteomes" id="UP000092445">
    <property type="component" value="Unassembled WGS sequence"/>
</dbReference>
<reference evidence="2" key="1">
    <citation type="submission" date="2014-03" db="EMBL/GenBank/DDBJ databases">
        <authorList>
            <person name="Aksoy S."/>
            <person name="Warren W."/>
            <person name="Wilson R.K."/>
        </authorList>
    </citation>
    <scope>NUCLEOTIDE SEQUENCE [LARGE SCALE GENOMIC DNA]</scope>
    <source>
        <strain evidence="2">IAEA</strain>
    </source>
</reference>